<dbReference type="CDD" id="cd05471">
    <property type="entry name" value="pepsin_like"/>
    <property type="match status" value="1"/>
</dbReference>
<dbReference type="Gene3D" id="2.40.70.10">
    <property type="entry name" value="Acid Proteases"/>
    <property type="match status" value="2"/>
</dbReference>
<keyword evidence="2 7" id="KW-0645">Protease</keyword>
<feature type="domain" description="Peptidase A1" evidence="9">
    <location>
        <begin position="90"/>
        <end position="410"/>
    </location>
</feature>
<dbReference type="PANTHER" id="PTHR47966">
    <property type="entry name" value="BETA-SITE APP-CLEAVING ENZYME, ISOFORM A-RELATED"/>
    <property type="match status" value="1"/>
</dbReference>
<dbReference type="InterPro" id="IPR001461">
    <property type="entry name" value="Aspartic_peptidase_A1"/>
</dbReference>
<keyword evidence="3 7" id="KW-0064">Aspartyl protease</keyword>
<evidence type="ECO:0000256" key="3">
    <source>
        <dbReference type="ARBA" id="ARBA00022750"/>
    </source>
</evidence>
<accession>A0A164VXZ7</accession>
<gene>
    <name evidence="10" type="ORF">SISNIDRAFT_484782</name>
</gene>
<protein>
    <submittedName>
        <fullName evidence="10">Acid protease</fullName>
    </submittedName>
</protein>
<dbReference type="InterPro" id="IPR001969">
    <property type="entry name" value="Aspartic_peptidase_AS"/>
</dbReference>
<keyword evidence="8" id="KW-0732">Signal</keyword>
<dbReference type="FunFam" id="2.40.70.10:FF:000115">
    <property type="entry name" value="Lysosomal aspartic protease"/>
    <property type="match status" value="1"/>
</dbReference>
<feature type="chain" id="PRO_5007853974" evidence="8">
    <location>
        <begin position="22"/>
        <end position="471"/>
    </location>
</feature>
<evidence type="ECO:0000256" key="2">
    <source>
        <dbReference type="ARBA" id="ARBA00022670"/>
    </source>
</evidence>
<dbReference type="InterPro" id="IPR033121">
    <property type="entry name" value="PEPTIDASE_A1"/>
</dbReference>
<organism evidence="10 11">
    <name type="scientific">Sistotremastrum niveocremeum HHB9708</name>
    <dbReference type="NCBI Taxonomy" id="1314777"/>
    <lineage>
        <taxon>Eukaryota</taxon>
        <taxon>Fungi</taxon>
        <taxon>Dikarya</taxon>
        <taxon>Basidiomycota</taxon>
        <taxon>Agaricomycotina</taxon>
        <taxon>Agaricomycetes</taxon>
        <taxon>Sistotremastrales</taxon>
        <taxon>Sistotremastraceae</taxon>
        <taxon>Sertulicium</taxon>
        <taxon>Sertulicium niveocremeum</taxon>
    </lineage>
</organism>
<dbReference type="PROSITE" id="PS51767">
    <property type="entry name" value="PEPTIDASE_A1"/>
    <property type="match status" value="1"/>
</dbReference>
<dbReference type="PROSITE" id="PS00141">
    <property type="entry name" value="ASP_PROTEASE"/>
    <property type="match status" value="1"/>
</dbReference>
<evidence type="ECO:0000256" key="4">
    <source>
        <dbReference type="ARBA" id="ARBA00022801"/>
    </source>
</evidence>
<dbReference type="PRINTS" id="PR00792">
    <property type="entry name" value="PEPSIN"/>
</dbReference>
<keyword evidence="6" id="KW-1015">Disulfide bond</keyword>
<proteinExistence type="inferred from homology"/>
<dbReference type="AlphaFoldDB" id="A0A164VXZ7"/>
<dbReference type="SUPFAM" id="SSF50630">
    <property type="entry name" value="Acid proteases"/>
    <property type="match status" value="1"/>
</dbReference>
<evidence type="ECO:0000256" key="6">
    <source>
        <dbReference type="PIRSR" id="PIRSR601461-2"/>
    </source>
</evidence>
<evidence type="ECO:0000256" key="7">
    <source>
        <dbReference type="RuleBase" id="RU000454"/>
    </source>
</evidence>
<feature type="active site" evidence="5">
    <location>
        <position position="300"/>
    </location>
</feature>
<evidence type="ECO:0000256" key="8">
    <source>
        <dbReference type="SAM" id="SignalP"/>
    </source>
</evidence>
<evidence type="ECO:0000313" key="10">
    <source>
        <dbReference type="EMBL" id="KZS94570.1"/>
    </source>
</evidence>
<dbReference type="GO" id="GO:0004190">
    <property type="term" value="F:aspartic-type endopeptidase activity"/>
    <property type="evidence" value="ECO:0007669"/>
    <property type="project" value="UniProtKB-KW"/>
</dbReference>
<dbReference type="Pfam" id="PF00026">
    <property type="entry name" value="Asp"/>
    <property type="match status" value="1"/>
</dbReference>
<dbReference type="GO" id="GO:0006508">
    <property type="term" value="P:proteolysis"/>
    <property type="evidence" value="ECO:0007669"/>
    <property type="project" value="UniProtKB-KW"/>
</dbReference>
<feature type="active site" evidence="5">
    <location>
        <position position="108"/>
    </location>
</feature>
<keyword evidence="4 7" id="KW-0378">Hydrolase</keyword>
<dbReference type="OrthoDB" id="771136at2759"/>
<feature type="disulfide bond" evidence="6">
    <location>
        <begin position="121"/>
        <end position="125"/>
    </location>
</feature>
<evidence type="ECO:0000256" key="5">
    <source>
        <dbReference type="PIRSR" id="PIRSR601461-1"/>
    </source>
</evidence>
<evidence type="ECO:0000256" key="1">
    <source>
        <dbReference type="ARBA" id="ARBA00007447"/>
    </source>
</evidence>
<feature type="signal peptide" evidence="8">
    <location>
        <begin position="1"/>
        <end position="21"/>
    </location>
</feature>
<dbReference type="InterPro" id="IPR021109">
    <property type="entry name" value="Peptidase_aspartic_dom_sf"/>
</dbReference>
<dbReference type="EMBL" id="KV419404">
    <property type="protein sequence ID" value="KZS94570.1"/>
    <property type="molecule type" value="Genomic_DNA"/>
</dbReference>
<dbReference type="STRING" id="1314777.A0A164VXZ7"/>
<evidence type="ECO:0000259" key="9">
    <source>
        <dbReference type="PROSITE" id="PS51767"/>
    </source>
</evidence>
<dbReference type="Proteomes" id="UP000076722">
    <property type="component" value="Unassembled WGS sequence"/>
</dbReference>
<dbReference type="InterPro" id="IPR034164">
    <property type="entry name" value="Pepsin-like_dom"/>
</dbReference>
<keyword evidence="11" id="KW-1185">Reference proteome</keyword>
<evidence type="ECO:0000313" key="11">
    <source>
        <dbReference type="Proteomes" id="UP000076722"/>
    </source>
</evidence>
<sequence>MSSFLLAFLVFCAIYTSEALAYPHISKRQDQSIPLIRMNQGRKTLEEKAAWARRQADILLAKYGGGQTSAVQKRGSGFNDIVNHNQDSSYFGSLAIGTPATSFNVILDTGSADLWVASQKCTAGCHNIPTFSGASSSTFKNLSAPFKIQYGSGAAAGYLVQDTVQMAGFEVPSQTFAVVDQVTTGLLTNPVSGLIGLAFQTIASSQATPLWESLVKSGQWDEPLMSFFLTRFVNVSKANPEEPGGKFTMGYTDPTLYGGEIDYVNIPQGQQAYWTLPITSLVVQGQNISITAGNALAAIDTGTTLIGGPPSIIAEIFAAIPGSAAGTGDYQGYFTYPCKTQVVVQLSFGGRLWSIAPSDFLLTQLTTEECLGAFFQLEMGGDSPAWIVGDTFLKNVYSVFRFDPPSVGFADLSGTAHDLSVINGPLPTQTLNANPSSPTTELASSASSRTTYSFSSLFHASAFIVILCILL</sequence>
<comment type="similarity">
    <text evidence="1 7">Belongs to the peptidase A1 family.</text>
</comment>
<reference evidence="10 11" key="1">
    <citation type="journal article" date="2016" name="Mol. Biol. Evol.">
        <title>Comparative Genomics of Early-Diverging Mushroom-Forming Fungi Provides Insights into the Origins of Lignocellulose Decay Capabilities.</title>
        <authorList>
            <person name="Nagy L.G."/>
            <person name="Riley R."/>
            <person name="Tritt A."/>
            <person name="Adam C."/>
            <person name="Daum C."/>
            <person name="Floudas D."/>
            <person name="Sun H."/>
            <person name="Yadav J.S."/>
            <person name="Pangilinan J."/>
            <person name="Larsson K.H."/>
            <person name="Matsuura K."/>
            <person name="Barry K."/>
            <person name="Labutti K."/>
            <person name="Kuo R."/>
            <person name="Ohm R.A."/>
            <person name="Bhattacharya S.S."/>
            <person name="Shirouzu T."/>
            <person name="Yoshinaga Y."/>
            <person name="Martin F.M."/>
            <person name="Grigoriev I.V."/>
            <person name="Hibbett D.S."/>
        </authorList>
    </citation>
    <scope>NUCLEOTIDE SEQUENCE [LARGE SCALE GENOMIC DNA]</scope>
    <source>
        <strain evidence="10 11">HHB9708</strain>
    </source>
</reference>
<name>A0A164VXZ7_9AGAM</name>
<dbReference type="PANTHER" id="PTHR47966:SF51">
    <property type="entry name" value="BETA-SITE APP-CLEAVING ENZYME, ISOFORM A-RELATED"/>
    <property type="match status" value="1"/>
</dbReference>